<keyword evidence="7" id="KW-0406">Ion transport</keyword>
<dbReference type="GO" id="GO:0005886">
    <property type="term" value="C:plasma membrane"/>
    <property type="evidence" value="ECO:0007669"/>
    <property type="project" value="UniProtKB-SubCell"/>
</dbReference>
<organism evidence="17 18">
    <name type="scientific">Halostreptopolyspora alba</name>
    <dbReference type="NCBI Taxonomy" id="2487137"/>
    <lineage>
        <taxon>Bacteria</taxon>
        <taxon>Bacillati</taxon>
        <taxon>Actinomycetota</taxon>
        <taxon>Actinomycetes</taxon>
        <taxon>Streptosporangiales</taxon>
        <taxon>Nocardiopsidaceae</taxon>
        <taxon>Halostreptopolyspora</taxon>
    </lineage>
</organism>
<dbReference type="Pfam" id="PF04039">
    <property type="entry name" value="MnhB"/>
    <property type="match status" value="1"/>
</dbReference>
<feature type="transmembrane region" description="Helical" evidence="11">
    <location>
        <begin position="565"/>
        <end position="587"/>
    </location>
</feature>
<feature type="transmembrane region" description="Helical" evidence="11">
    <location>
        <begin position="365"/>
        <end position="384"/>
    </location>
</feature>
<feature type="transmembrane region" description="Helical" evidence="11">
    <location>
        <begin position="450"/>
        <end position="475"/>
    </location>
</feature>
<proteinExistence type="predicted"/>
<dbReference type="GO" id="GO:0015297">
    <property type="term" value="F:antiporter activity"/>
    <property type="evidence" value="ECO:0007669"/>
    <property type="project" value="UniProtKB-KW"/>
</dbReference>
<feature type="transmembrane region" description="Helical" evidence="11">
    <location>
        <begin position="812"/>
        <end position="834"/>
    </location>
</feature>
<keyword evidence="18" id="KW-1185">Reference proteome</keyword>
<feature type="domain" description="MrpA C-terminal/MbhE" evidence="16">
    <location>
        <begin position="677"/>
        <end position="760"/>
    </location>
</feature>
<feature type="transmembrane region" description="Helical" evidence="11">
    <location>
        <begin position="226"/>
        <end position="246"/>
    </location>
</feature>
<dbReference type="EMBL" id="RJMB01000014">
    <property type="protein sequence ID" value="RNL83861.1"/>
    <property type="molecule type" value="Genomic_DNA"/>
</dbReference>
<evidence type="ECO:0000259" key="14">
    <source>
        <dbReference type="Pfam" id="PF04039"/>
    </source>
</evidence>
<name>A0A3N0E7N6_9ACTN</name>
<feature type="transmembrane region" description="Helical" evidence="11">
    <location>
        <begin position="784"/>
        <end position="806"/>
    </location>
</feature>
<dbReference type="OrthoDB" id="9811798at2"/>
<dbReference type="InterPro" id="IPR050616">
    <property type="entry name" value="CPA3_Na-H_Antiporter_A"/>
</dbReference>
<reference evidence="17 18" key="1">
    <citation type="submission" date="2018-11" db="EMBL/GenBank/DDBJ databases">
        <title>The genome draft of YIM 96095.</title>
        <authorList>
            <person name="Tang S.-K."/>
            <person name="Chunyu W.-X."/>
            <person name="Feng Y.-Z."/>
        </authorList>
    </citation>
    <scope>NUCLEOTIDE SEQUENCE [LARGE SCALE GENOMIC DNA]</scope>
    <source>
        <strain evidence="17 18">YIM 96095</strain>
    </source>
</reference>
<feature type="domain" description="NADH:quinone oxidoreductase/Mrp antiporter transmembrane" evidence="12">
    <location>
        <begin position="126"/>
        <end position="402"/>
    </location>
</feature>
<gene>
    <name evidence="17" type="ORF">EFW17_14770</name>
</gene>
<feature type="transmembrane region" description="Helical" evidence="11">
    <location>
        <begin position="599"/>
        <end position="615"/>
    </location>
</feature>
<dbReference type="InterPro" id="IPR001516">
    <property type="entry name" value="Proton_antipo_N"/>
</dbReference>
<feature type="transmembrane region" description="Helical" evidence="11">
    <location>
        <begin position="266"/>
        <end position="288"/>
    </location>
</feature>
<evidence type="ECO:0000256" key="5">
    <source>
        <dbReference type="ARBA" id="ARBA00022692"/>
    </source>
</evidence>
<keyword evidence="6 11" id="KW-1133">Transmembrane helix</keyword>
<evidence type="ECO:0000259" key="15">
    <source>
        <dbReference type="Pfam" id="PF13244"/>
    </source>
</evidence>
<feature type="transmembrane region" description="Helical" evidence="11">
    <location>
        <begin position="404"/>
        <end position="429"/>
    </location>
</feature>
<feature type="transmembrane region" description="Helical" evidence="11">
    <location>
        <begin position="622"/>
        <end position="639"/>
    </location>
</feature>
<dbReference type="RefSeq" id="WP_123201975.1">
    <property type="nucleotide sequence ID" value="NZ_RJMB01000014.1"/>
</dbReference>
<sequence length="955" mass="98629">MVLLIVFLGLAATAAAAPLLASWLGRAAGWPLAGAFAALTAIAATQVPDVLAGRPTEFAWAWIPSVDAAFRLRLDGIGLLFTMLVLGIGALIMAYCARYFAPESSQSRFYTLMGIFAVAMLGLVLADDLLLLFVFWELTSICSFFLIGGAGDKAVRPAMRALVLTAGGGLALLAAVALVSVHAGTTRLSAILADLSWAGDGWVGPAVALLVIIAATTKSAQVPFHFWLPGAMAASTPVSAYLHAAAMVKAGIYLLMRFTPAFHDLVMWNAILVTAGLATAIYGALLAFRQNDLKSLAAYSTVSQLGYLVAIIGVGTEYALAAAAVHTLAHALFKATLFMMVGVIDHQAGTRDLRRLGGLRAAMPVSAVVTGVAALSTAGIPPLLGFYSKEKIFAGFVDAGGPAWAGPVFGVLAVVAAVLTFGYSARFWFGVFGGPLSERTDVREASAAYLLSPAVTGTAGVVLGFGVATLAPYASRVVADAGFPGHEVDIHLVPTGLTIDVVMSLVAIALGIALHLGRGRVDAVLDRVRAPFTGDGVFDRLLDGSIRAGHGTGGLTRTFSPAAHLPAAIVLLGALAVAALWGGTPVAPPMDGLTRPSDWLVVACVAVGVLAAAVVTSRIAAVVLLGVVGALMGIWFLLLGAVDVALTQLVVEVLTVVVMVLVLRRLPLRFHPTGVARRGLAAVLALGAGALTAVGTLALTNRRELSAVSEWLMTNSYEETGGVNVVNTILVDFRALDTLGEVTVVGLAALGIVALLDTTRLTGIPPSEFSLGTGPEENVDDNAIVVRTVARIMAPAIVLLSLYMLFRGHNDHGGGFIGALVAGAGLALAHVAAANPRKSPIRALPYVPIIAGGLMIALVTGLLGYLDGGFLRPLHLDVGSLHLSSAVVFDVGVYLIVVGAVIAALHRMSIAPLLERDTMAHTPKEERPPDDEDEDTESPMVAATSGGRDAEEGEL</sequence>
<feature type="compositionally biased region" description="Acidic residues" evidence="10">
    <location>
        <begin position="928"/>
        <end position="937"/>
    </location>
</feature>
<feature type="transmembrane region" description="Helical" evidence="11">
    <location>
        <begin position="162"/>
        <end position="183"/>
    </location>
</feature>
<feature type="domain" description="NADH-Ubiquinone oxidoreductase (complex I) chain 5 N-terminal" evidence="13">
    <location>
        <begin position="61"/>
        <end position="110"/>
    </location>
</feature>
<comment type="subcellular location">
    <subcellularLocation>
        <location evidence="1">Cell membrane</location>
        <topology evidence="1">Multi-pass membrane protein</topology>
    </subcellularLocation>
    <subcellularLocation>
        <location evidence="9">Membrane</location>
        <topology evidence="9">Multi-pass membrane protein</topology>
    </subcellularLocation>
</comment>
<evidence type="ECO:0000259" key="12">
    <source>
        <dbReference type="Pfam" id="PF00361"/>
    </source>
</evidence>
<dbReference type="Proteomes" id="UP000269198">
    <property type="component" value="Unassembled WGS sequence"/>
</dbReference>
<feature type="transmembrane region" description="Helical" evidence="11">
    <location>
        <begin position="320"/>
        <end position="344"/>
    </location>
</feature>
<evidence type="ECO:0000259" key="13">
    <source>
        <dbReference type="Pfam" id="PF00662"/>
    </source>
</evidence>
<dbReference type="PANTHER" id="PTHR43373">
    <property type="entry name" value="NA(+)/H(+) ANTIPORTER SUBUNIT"/>
    <property type="match status" value="1"/>
</dbReference>
<evidence type="ECO:0000256" key="8">
    <source>
        <dbReference type="ARBA" id="ARBA00023136"/>
    </source>
</evidence>
<keyword evidence="8 11" id="KW-0472">Membrane</keyword>
<accession>A0A3N0E7N6</accession>
<evidence type="ECO:0000256" key="11">
    <source>
        <dbReference type="SAM" id="Phobius"/>
    </source>
</evidence>
<dbReference type="PRINTS" id="PR01434">
    <property type="entry name" value="NADHDHGNASE5"/>
</dbReference>
<evidence type="ECO:0000256" key="10">
    <source>
        <dbReference type="SAM" id="MobiDB-lite"/>
    </source>
</evidence>
<feature type="transmembrane region" description="Helical" evidence="11">
    <location>
        <begin position="109"/>
        <end position="126"/>
    </location>
</feature>
<evidence type="ECO:0000256" key="6">
    <source>
        <dbReference type="ARBA" id="ARBA00022989"/>
    </source>
</evidence>
<feature type="transmembrane region" description="Helical" evidence="11">
    <location>
        <begin position="742"/>
        <end position="763"/>
    </location>
</feature>
<feature type="transmembrane region" description="Helical" evidence="11">
    <location>
        <begin position="645"/>
        <end position="663"/>
    </location>
</feature>
<feature type="transmembrane region" description="Helical" evidence="11">
    <location>
        <begin position="295"/>
        <end position="314"/>
    </location>
</feature>
<feature type="domain" description="MrpA C-terminal/MbhD" evidence="15">
    <location>
        <begin position="604"/>
        <end position="667"/>
    </location>
</feature>
<feature type="transmembrane region" description="Helical" evidence="11">
    <location>
        <begin position="132"/>
        <end position="150"/>
    </location>
</feature>
<protein>
    <submittedName>
        <fullName evidence="17">DUF4040 family protein</fullName>
    </submittedName>
</protein>
<comment type="caution">
    <text evidence="17">The sequence shown here is derived from an EMBL/GenBank/DDBJ whole genome shotgun (WGS) entry which is preliminary data.</text>
</comment>
<dbReference type="Pfam" id="PF00361">
    <property type="entry name" value="Proton_antipo_M"/>
    <property type="match status" value="1"/>
</dbReference>
<dbReference type="InterPro" id="IPR025383">
    <property type="entry name" value="MrpA_C/MbhD"/>
</dbReference>
<evidence type="ECO:0000259" key="16">
    <source>
        <dbReference type="Pfam" id="PF20501"/>
    </source>
</evidence>
<dbReference type="Pfam" id="PF20501">
    <property type="entry name" value="MbhE"/>
    <property type="match status" value="1"/>
</dbReference>
<dbReference type="InterPro" id="IPR007182">
    <property type="entry name" value="MnhB"/>
</dbReference>
<dbReference type="Pfam" id="PF13244">
    <property type="entry name" value="MbhD"/>
    <property type="match status" value="1"/>
</dbReference>
<evidence type="ECO:0000256" key="1">
    <source>
        <dbReference type="ARBA" id="ARBA00004651"/>
    </source>
</evidence>
<feature type="transmembrane region" description="Helical" evidence="11">
    <location>
        <begin position="675"/>
        <end position="699"/>
    </location>
</feature>
<feature type="transmembrane region" description="Helical" evidence="11">
    <location>
        <begin position="195"/>
        <end position="214"/>
    </location>
</feature>
<dbReference type="PANTHER" id="PTHR43373:SF1">
    <property type="entry name" value="NA(+)_H(+) ANTIPORTER SUBUNIT A"/>
    <property type="match status" value="1"/>
</dbReference>
<keyword evidence="2" id="KW-0813">Transport</keyword>
<dbReference type="AlphaFoldDB" id="A0A3N0E7N6"/>
<feature type="compositionally biased region" description="Basic and acidic residues" evidence="10">
    <location>
        <begin position="917"/>
        <end position="927"/>
    </location>
</feature>
<evidence type="ECO:0000256" key="7">
    <source>
        <dbReference type="ARBA" id="ARBA00023065"/>
    </source>
</evidence>
<evidence type="ECO:0000256" key="2">
    <source>
        <dbReference type="ARBA" id="ARBA00022448"/>
    </source>
</evidence>
<evidence type="ECO:0000256" key="9">
    <source>
        <dbReference type="RuleBase" id="RU000320"/>
    </source>
</evidence>
<evidence type="ECO:0000256" key="4">
    <source>
        <dbReference type="ARBA" id="ARBA00022475"/>
    </source>
</evidence>
<feature type="transmembrane region" description="Helical" evidence="11">
    <location>
        <begin position="495"/>
        <end position="517"/>
    </location>
</feature>
<dbReference type="InterPro" id="IPR001750">
    <property type="entry name" value="ND/Mrp_TM"/>
</dbReference>
<keyword evidence="4" id="KW-1003">Cell membrane</keyword>
<dbReference type="NCBIfam" id="NF009290">
    <property type="entry name" value="PRK12650.1"/>
    <property type="match status" value="1"/>
</dbReference>
<feature type="region of interest" description="Disordered" evidence="10">
    <location>
        <begin position="917"/>
        <end position="955"/>
    </location>
</feature>
<keyword evidence="3" id="KW-0050">Antiport</keyword>
<feature type="transmembrane region" description="Helical" evidence="11">
    <location>
        <begin position="886"/>
        <end position="906"/>
    </location>
</feature>
<feature type="domain" description="Na+/H+ antiporter MnhB subunit-related protein" evidence="14">
    <location>
        <begin position="785"/>
        <end position="902"/>
    </location>
</feature>
<feature type="transmembrane region" description="Helical" evidence="11">
    <location>
        <begin position="77"/>
        <end position="97"/>
    </location>
</feature>
<dbReference type="GO" id="GO:0006811">
    <property type="term" value="P:monoatomic ion transport"/>
    <property type="evidence" value="ECO:0007669"/>
    <property type="project" value="UniProtKB-KW"/>
</dbReference>
<dbReference type="Pfam" id="PF00662">
    <property type="entry name" value="Proton_antipo_N"/>
    <property type="match status" value="1"/>
</dbReference>
<evidence type="ECO:0000313" key="18">
    <source>
        <dbReference type="Proteomes" id="UP000269198"/>
    </source>
</evidence>
<dbReference type="InterPro" id="IPR046806">
    <property type="entry name" value="MrpA_C/MbhE"/>
</dbReference>
<evidence type="ECO:0000313" key="17">
    <source>
        <dbReference type="EMBL" id="RNL83861.1"/>
    </source>
</evidence>
<keyword evidence="5 9" id="KW-0812">Transmembrane</keyword>
<feature type="transmembrane region" description="Helical" evidence="11">
    <location>
        <begin position="846"/>
        <end position="866"/>
    </location>
</feature>
<evidence type="ECO:0000256" key="3">
    <source>
        <dbReference type="ARBA" id="ARBA00022449"/>
    </source>
</evidence>